<dbReference type="STRING" id="1810919.A0A3D8QC33"/>
<feature type="compositionally biased region" description="Low complexity" evidence="2">
    <location>
        <begin position="125"/>
        <end position="144"/>
    </location>
</feature>
<dbReference type="RefSeq" id="XP_026598325.1">
    <property type="nucleotide sequence ID" value="XM_026753002.1"/>
</dbReference>
<dbReference type="GeneID" id="38121356"/>
<protein>
    <recommendedName>
        <fullName evidence="6">Allergen Asp f 7</fullName>
    </recommendedName>
</protein>
<feature type="region of interest" description="Disordered" evidence="2">
    <location>
        <begin position="63"/>
        <end position="193"/>
    </location>
</feature>
<gene>
    <name evidence="4" type="ORF">DSM5745_10986</name>
</gene>
<keyword evidence="1 3" id="KW-0732">Signal</keyword>
<dbReference type="SUPFAM" id="SSF50685">
    <property type="entry name" value="Barwin-like endoglucanases"/>
    <property type="match status" value="1"/>
</dbReference>
<evidence type="ECO:0000313" key="5">
    <source>
        <dbReference type="Proteomes" id="UP000256690"/>
    </source>
</evidence>
<comment type="caution">
    <text evidence="4">The sequence shown here is derived from an EMBL/GenBank/DDBJ whole genome shotgun (WGS) entry which is preliminary data.</text>
</comment>
<feature type="compositionally biased region" description="Low complexity" evidence="2">
    <location>
        <begin position="173"/>
        <end position="193"/>
    </location>
</feature>
<evidence type="ECO:0000256" key="1">
    <source>
        <dbReference type="ARBA" id="ARBA00022729"/>
    </source>
</evidence>
<dbReference type="CDD" id="cd22191">
    <property type="entry name" value="DPBB_RlpA_EXP_N-like"/>
    <property type="match status" value="1"/>
</dbReference>
<sequence>MAPLIKSLALAATALAALTAAAPSHGHRHHHKRGEEVTVWKTVTTVVWTTVDVTTTITAGQEAPPTTIVESTVEEATAPAEPENEHEPETTSSYVAPSTTSSTSTAKPTSTAEPEVPSVDANVQVPEPTTTSTTVSTEAPAPTTQSTTIVAAPIVAVETSSEEPEPAATSYASSGSSSSSSSGSSGSSGPCSSESPCTGQITFYDTATSASAPSSCGTTNDGSSENVLALPVGIMKDSDCGRTVTIKYGGKTSTGTVVDKCMGCDDTSIDLSRHFFSELASFDAGRLFGVEWWLD</sequence>
<evidence type="ECO:0008006" key="6">
    <source>
        <dbReference type="Google" id="ProtNLM"/>
    </source>
</evidence>
<dbReference type="Gene3D" id="2.40.40.10">
    <property type="entry name" value="RlpA-like domain"/>
    <property type="match status" value="1"/>
</dbReference>
<reference evidence="4 5" key="1">
    <citation type="journal article" date="2018" name="IMA Fungus">
        <title>IMA Genome-F 9: Draft genome sequence of Annulohypoxylon stygium, Aspergillus mulundensis, Berkeleyomyces basicola (syn. Thielaviopsis basicola), Ceratocystis smalleyi, two Cercospora beticola strains, Coleophoma cylindrospora, Fusarium fracticaudum, Phialophora cf. hyalina, and Morchella septimelata.</title>
        <authorList>
            <person name="Wingfield B.D."/>
            <person name="Bills G.F."/>
            <person name="Dong Y."/>
            <person name="Huang W."/>
            <person name="Nel W.J."/>
            <person name="Swalarsk-Parry B.S."/>
            <person name="Vaghefi N."/>
            <person name="Wilken P.M."/>
            <person name="An Z."/>
            <person name="de Beer Z.W."/>
            <person name="De Vos L."/>
            <person name="Chen L."/>
            <person name="Duong T.A."/>
            <person name="Gao Y."/>
            <person name="Hammerbacher A."/>
            <person name="Kikkert J.R."/>
            <person name="Li Y."/>
            <person name="Li H."/>
            <person name="Li K."/>
            <person name="Li Q."/>
            <person name="Liu X."/>
            <person name="Ma X."/>
            <person name="Naidoo K."/>
            <person name="Pethybridge S.J."/>
            <person name="Sun J."/>
            <person name="Steenkamp E.T."/>
            <person name="van der Nest M.A."/>
            <person name="van Wyk S."/>
            <person name="Wingfield M.J."/>
            <person name="Xiong C."/>
            <person name="Yue Q."/>
            <person name="Zhang X."/>
        </authorList>
    </citation>
    <scope>NUCLEOTIDE SEQUENCE [LARGE SCALE GENOMIC DNA]</scope>
    <source>
        <strain evidence="4 5">DSM 5745</strain>
    </source>
</reference>
<feature type="compositionally biased region" description="Low complexity" evidence="2">
    <location>
        <begin position="90"/>
        <end position="114"/>
    </location>
</feature>
<evidence type="ECO:0000256" key="3">
    <source>
        <dbReference type="SAM" id="SignalP"/>
    </source>
</evidence>
<name>A0A3D8QC33_9EURO</name>
<evidence type="ECO:0000256" key="2">
    <source>
        <dbReference type="SAM" id="MobiDB-lite"/>
    </source>
</evidence>
<dbReference type="InterPro" id="IPR036908">
    <property type="entry name" value="RlpA-like_sf"/>
</dbReference>
<feature type="compositionally biased region" description="Low complexity" evidence="2">
    <location>
        <begin position="70"/>
        <end position="81"/>
    </location>
</feature>
<feature type="chain" id="PRO_5017582100" description="Allergen Asp f 7" evidence="3">
    <location>
        <begin position="27"/>
        <end position="295"/>
    </location>
</feature>
<organism evidence="4 5">
    <name type="scientific">Aspergillus mulundensis</name>
    <dbReference type="NCBI Taxonomy" id="1810919"/>
    <lineage>
        <taxon>Eukaryota</taxon>
        <taxon>Fungi</taxon>
        <taxon>Dikarya</taxon>
        <taxon>Ascomycota</taxon>
        <taxon>Pezizomycotina</taxon>
        <taxon>Eurotiomycetes</taxon>
        <taxon>Eurotiomycetidae</taxon>
        <taxon>Eurotiales</taxon>
        <taxon>Aspergillaceae</taxon>
        <taxon>Aspergillus</taxon>
        <taxon>Aspergillus subgen. Nidulantes</taxon>
    </lineage>
</organism>
<dbReference type="Proteomes" id="UP000256690">
    <property type="component" value="Unassembled WGS sequence"/>
</dbReference>
<evidence type="ECO:0000313" key="4">
    <source>
        <dbReference type="EMBL" id="RDW59291.1"/>
    </source>
</evidence>
<dbReference type="EMBL" id="PVWQ01000019">
    <property type="protein sequence ID" value="RDW59291.1"/>
    <property type="molecule type" value="Genomic_DNA"/>
</dbReference>
<dbReference type="AlphaFoldDB" id="A0A3D8QC33"/>
<proteinExistence type="predicted"/>
<dbReference type="OrthoDB" id="623670at2759"/>
<dbReference type="PANTHER" id="PTHR31836:SF28">
    <property type="entry name" value="SRCR DOMAIN-CONTAINING PROTEIN-RELATED"/>
    <property type="match status" value="1"/>
</dbReference>
<feature type="signal peptide" evidence="3">
    <location>
        <begin position="1"/>
        <end position="26"/>
    </location>
</feature>
<dbReference type="PANTHER" id="PTHR31836">
    <property type="match status" value="1"/>
</dbReference>
<accession>A0A3D8QC33</accession>
<keyword evidence="5" id="KW-1185">Reference proteome</keyword>
<dbReference type="InterPro" id="IPR051477">
    <property type="entry name" value="Expansin_CellWall"/>
</dbReference>